<proteinExistence type="predicted"/>
<accession>A0ABV4IPU7</accession>
<keyword evidence="3" id="KW-1185">Reference proteome</keyword>
<evidence type="ECO:0000313" key="3">
    <source>
        <dbReference type="Proteomes" id="UP001567571"/>
    </source>
</evidence>
<name>A0ABV4IPU7_9EURY</name>
<feature type="transmembrane region" description="Helical" evidence="1">
    <location>
        <begin position="79"/>
        <end position="103"/>
    </location>
</feature>
<comment type="caution">
    <text evidence="2">The sequence shown here is derived from an EMBL/GenBank/DDBJ whole genome shotgun (WGS) entry which is preliminary data.</text>
</comment>
<dbReference type="RefSeq" id="WP_371153047.1">
    <property type="nucleotide sequence ID" value="NZ_JBEDNW010000009.1"/>
</dbReference>
<keyword evidence="1" id="KW-0812">Transmembrane</keyword>
<dbReference type="EMBL" id="JBEDNW010000009">
    <property type="protein sequence ID" value="MEZ3168561.1"/>
    <property type="molecule type" value="Genomic_DNA"/>
</dbReference>
<evidence type="ECO:0000313" key="2">
    <source>
        <dbReference type="EMBL" id="MEZ3168561.1"/>
    </source>
</evidence>
<reference evidence="2 3" key="1">
    <citation type="submission" date="2024-06" db="EMBL/GenBank/DDBJ databases">
        <title>Halorubrum miltondacostae sp. nov., a potential PHA producer isolated from an inland solar saltern in Rio Maior, Portugal.</title>
        <authorList>
            <person name="Albuquerque L."/>
            <person name="Viver T."/>
            <person name="Barroso C."/>
            <person name="Claudino R."/>
            <person name="Galvan M."/>
            <person name="Simoes G."/>
            <person name="Lobo Da Cunha A."/>
            <person name="Egas C."/>
        </authorList>
    </citation>
    <scope>NUCLEOTIDE SEQUENCE [LARGE SCALE GENOMIC DNA]</scope>
    <source>
        <strain evidence="2 3">DSM 18646</strain>
    </source>
</reference>
<gene>
    <name evidence="2" type="ORF">ABNG02_14670</name>
</gene>
<sequence length="104" mass="10676">MRTSSENSGSRLGDVAFGLLCVVAVAAILLGQVVSLIAFDATGVDRFVPGVVIYAVAPAALMTALPATVAVRRYGRQRAAVITAGVFTAAITASFLTRGFFLIG</sequence>
<keyword evidence="1" id="KW-0472">Membrane</keyword>
<feature type="transmembrane region" description="Helical" evidence="1">
    <location>
        <begin position="51"/>
        <end position="72"/>
    </location>
</feature>
<protein>
    <submittedName>
        <fullName evidence="2">Uncharacterized protein</fullName>
    </submittedName>
</protein>
<feature type="transmembrane region" description="Helical" evidence="1">
    <location>
        <begin position="12"/>
        <end position="39"/>
    </location>
</feature>
<keyword evidence="1" id="KW-1133">Transmembrane helix</keyword>
<dbReference type="Proteomes" id="UP001567571">
    <property type="component" value="Unassembled WGS sequence"/>
</dbReference>
<organism evidence="2 3">
    <name type="scientific">Halorubrum ejinorense</name>
    <dbReference type="NCBI Taxonomy" id="425309"/>
    <lineage>
        <taxon>Archaea</taxon>
        <taxon>Methanobacteriati</taxon>
        <taxon>Methanobacteriota</taxon>
        <taxon>Stenosarchaea group</taxon>
        <taxon>Halobacteria</taxon>
        <taxon>Halobacteriales</taxon>
        <taxon>Haloferacaceae</taxon>
        <taxon>Halorubrum</taxon>
    </lineage>
</organism>
<evidence type="ECO:0000256" key="1">
    <source>
        <dbReference type="SAM" id="Phobius"/>
    </source>
</evidence>